<reference evidence="1 2" key="1">
    <citation type="submission" date="2015-12" db="EMBL/GenBank/DDBJ databases">
        <authorList>
            <person name="Shamseldin A."/>
            <person name="Moawad H."/>
            <person name="Abd El-Rahim W.M."/>
            <person name="Sadowsky M.J."/>
        </authorList>
    </citation>
    <scope>NUCLEOTIDE SEQUENCE [LARGE SCALE GENOMIC DNA]</scope>
    <source>
        <strain evidence="1 2">DG5B</strain>
    </source>
</reference>
<organism evidence="1 2">
    <name type="scientific">Hymenobacter sedentarius</name>
    <dbReference type="NCBI Taxonomy" id="1411621"/>
    <lineage>
        <taxon>Bacteria</taxon>
        <taxon>Pseudomonadati</taxon>
        <taxon>Bacteroidota</taxon>
        <taxon>Cytophagia</taxon>
        <taxon>Cytophagales</taxon>
        <taxon>Hymenobacteraceae</taxon>
        <taxon>Hymenobacter</taxon>
    </lineage>
</organism>
<dbReference type="AlphaFoldDB" id="A0A0U4AT46"/>
<dbReference type="InterPro" id="IPR052894">
    <property type="entry name" value="AsmA-related"/>
</dbReference>
<accession>A0A0U4AT46</accession>
<protein>
    <submittedName>
        <fullName evidence="1">Uncharacterized protein</fullName>
    </submittedName>
</protein>
<dbReference type="GO" id="GO:0090313">
    <property type="term" value="P:regulation of protein targeting to membrane"/>
    <property type="evidence" value="ECO:0007669"/>
    <property type="project" value="TreeGrafter"/>
</dbReference>
<evidence type="ECO:0000313" key="1">
    <source>
        <dbReference type="EMBL" id="ALW86640.1"/>
    </source>
</evidence>
<dbReference type="KEGG" id="hyg:AUC43_17075"/>
<keyword evidence="2" id="KW-1185">Reference proteome</keyword>
<dbReference type="STRING" id="1411621.AUC43_17075"/>
<gene>
    <name evidence="1" type="ORF">AUC43_17075</name>
</gene>
<dbReference type="Proteomes" id="UP000059542">
    <property type="component" value="Chromosome"/>
</dbReference>
<dbReference type="EMBL" id="CP013909">
    <property type="protein sequence ID" value="ALW86640.1"/>
    <property type="molecule type" value="Genomic_DNA"/>
</dbReference>
<name>A0A0U4AT46_9BACT</name>
<evidence type="ECO:0000313" key="2">
    <source>
        <dbReference type="Proteomes" id="UP000059542"/>
    </source>
</evidence>
<dbReference type="PANTHER" id="PTHR30441">
    <property type="entry name" value="DUF748 DOMAIN-CONTAINING PROTEIN"/>
    <property type="match status" value="1"/>
</dbReference>
<dbReference type="RefSeq" id="WP_068196454.1">
    <property type="nucleotide sequence ID" value="NZ_CP013909.1"/>
</dbReference>
<dbReference type="OrthoDB" id="843080at2"/>
<sequence>MKSFPVRRLLASLLLLGVLGTGVAVWLLGSEYGRKRIAQAVRRGLTHNSELVLAPFEVELSPWRDFPHLTASIHHIALIDTSFKQRVPVLRIARADLRLELASLLRGRTRVTRLALTDADFRERVDSLGRSWGLRGKRRKGTGAPPTLNLELDELLVNNFRFSSHNGYSRSAFGAQVQQARLTARLQRGVLRVAGTLDGQLSYLRTRAGTLFEREPVHARVHYKYTFQNRQGLLWNTRATLHGDTIRVSGTHTVDPRQPVGTMLKLRFVGNQPLTETLRAALPPRLEPYLAGATSPSKAHIHYTITGLSGPTVSPRNVLTFSLRGASMQWPEANRHISRWDLQGTYDNGRAHSIKSTQLTLRRCHIYSAAGRLDVALTLNDFSRPYLNANLRGSTQLPELAELVAPGRWRARQGIADLDVRVRGLLHSPGGSARPKELPKGLSLRGTMALRNATLGLPGREADISKLNVLVGLQDSLWRLSNATGMLSGMRFQATARTIYLYDYFIGEHATASISGNFAVDELRIDRLRALMRPMPRTAGAVPSAGRRHRQRRTPRDKAQLAATLGSELIPPGLLLDVGLRCQRLLLASDTLNDLAVTVRHDGQRVQLRNLAGQVWGGAVRGNVEWPTDPQNEVAPVQYQLGVRFGTINYRQFMAHLTRPLPDTPRPAKGKGAAMPALRDLLLTANGRLNVDIDHVQLPAGEILSQVQLRLQKTGPLLQVPFLRFTTPAGGQGEATGTAQVANMRLQAADAEIKLRYATLDVQRLLAWIASMTTPVDTVPTARTIARATRRALRLQSPKSTSMVSSGVLSAVLRVEANEVRYAAIKGTRFRLVSHLLEGEARLDDCSLDALQGHISLRGLMLSTGDREHHPAQAQLRLEDVQLPALFSTATAMGLNVLGGDNIRGSLRGLVDLRTDLGSTFLPSLPQTVGYVKADFRDLELLNVEALMEALKFMKSERTSHLYFEPVSSEFILANGQLLIPGLRLNSNLSSLQVSGRYGLDGRSNLFVGLKPLQALFGNNDKRIERIERIQDGEPKRNADRKLTYINLRRTEPKEKYKVRLFQKEEQRREEASLRQQYRDFLLTQRLDTTVRLLR</sequence>
<proteinExistence type="predicted"/>
<dbReference type="GO" id="GO:0005886">
    <property type="term" value="C:plasma membrane"/>
    <property type="evidence" value="ECO:0007669"/>
    <property type="project" value="TreeGrafter"/>
</dbReference>
<dbReference type="PANTHER" id="PTHR30441:SF4">
    <property type="entry name" value="PROTEIN ASMA"/>
    <property type="match status" value="1"/>
</dbReference>